<sequence length="569" mass="63925">MYRQVYLALPRRLMANFGKKRFITTSSIKMLIRSEYPPVPVATEPFHETLRNAFRKHMDSENETAFVCAETNTEVSFKTIHDLSYAVASFLHKNNFRKDVACMVMPNHWVWAPFFLGVAMNGGTLSGINIASSEDEIRRQFLDSHAKVVLTNKETLPKVLKVSLDSPYIEHVICVQDEPGKLPSGVHCWKRDVLSTSTETIPNVDIDVEKDAVFMPYSSGTTGIPKGVMISHQNFGTMMNIFRQHDDLHMAGAVSFNPIKEKSLMLLPFYHCYGFALVMSNLLRGNAAVVMEHFQPELFCESIQRHRIRFIAVAPPVLVFLTKSPICKKYDLSSLEFVMCGAAPVGRDLCEDFLQMYKHVKYMQQGYGMSEATMATHLPDAHLGQPFGSVGKIVSNLEMKIVDPETGNERSTGEIGEICVRGPTVMLGYFQNVEATENCIKDGWLHTGDLGYVDDDNYLFIVDRLKELIKVKGFQVPPAELEGILLSHPEIRDAAVIAVPHAEKGEVPRAYVVSSSNSLREDDVKNFVSDKVSAYKRLDGGVEFVDSIPKSPAGKILRRILRDRHRSKL</sequence>
<evidence type="ECO:0000256" key="1">
    <source>
        <dbReference type="ARBA" id="ARBA00004275"/>
    </source>
</evidence>
<accession>A0A7I4Y6M9</accession>
<dbReference type="InterPro" id="IPR000873">
    <property type="entry name" value="AMP-dep_synth/lig_dom"/>
</dbReference>
<dbReference type="Gene3D" id="3.40.50.980">
    <property type="match status" value="2"/>
</dbReference>
<organism evidence="6 7">
    <name type="scientific">Haemonchus contortus</name>
    <name type="common">Barber pole worm</name>
    <dbReference type="NCBI Taxonomy" id="6289"/>
    <lineage>
        <taxon>Eukaryota</taxon>
        <taxon>Metazoa</taxon>
        <taxon>Ecdysozoa</taxon>
        <taxon>Nematoda</taxon>
        <taxon>Chromadorea</taxon>
        <taxon>Rhabditida</taxon>
        <taxon>Rhabditina</taxon>
        <taxon>Rhabditomorpha</taxon>
        <taxon>Strongyloidea</taxon>
        <taxon>Trichostrongylidae</taxon>
        <taxon>Haemonchus</taxon>
    </lineage>
</organism>
<feature type="domain" description="AMP-binding enzyme C-terminal" evidence="5">
    <location>
        <begin position="480"/>
        <end position="555"/>
    </location>
</feature>
<keyword evidence="3" id="KW-0576">Peroxisome</keyword>
<evidence type="ECO:0000256" key="3">
    <source>
        <dbReference type="ARBA" id="ARBA00023140"/>
    </source>
</evidence>
<evidence type="ECO:0000313" key="7">
    <source>
        <dbReference type="WBParaSite" id="HCON_00052680-00001"/>
    </source>
</evidence>
<reference evidence="7" key="1">
    <citation type="submission" date="2020-12" db="UniProtKB">
        <authorList>
            <consortium name="WormBaseParasite"/>
        </authorList>
    </citation>
    <scope>IDENTIFICATION</scope>
    <source>
        <strain evidence="7">MHco3</strain>
    </source>
</reference>
<proteinExistence type="inferred from homology"/>
<dbReference type="OMA" id="RDPYTCG"/>
<dbReference type="PROSITE" id="PS00455">
    <property type="entry name" value="AMP_BINDING"/>
    <property type="match status" value="1"/>
</dbReference>
<dbReference type="PANTHER" id="PTHR24096">
    <property type="entry name" value="LONG-CHAIN-FATTY-ACID--COA LIGASE"/>
    <property type="match status" value="1"/>
</dbReference>
<dbReference type="Gene3D" id="3.30.300.30">
    <property type="match status" value="1"/>
</dbReference>
<dbReference type="InterPro" id="IPR045851">
    <property type="entry name" value="AMP-bd_C_sf"/>
</dbReference>
<dbReference type="AlphaFoldDB" id="A0A7I4Y6M9"/>
<dbReference type="FunFam" id="3.30.300.30:FF:000007">
    <property type="entry name" value="4-coumarate--CoA ligase 2"/>
    <property type="match status" value="1"/>
</dbReference>
<evidence type="ECO:0000256" key="2">
    <source>
        <dbReference type="ARBA" id="ARBA00006432"/>
    </source>
</evidence>
<dbReference type="Pfam" id="PF13193">
    <property type="entry name" value="AMP-binding_C"/>
    <property type="match status" value="1"/>
</dbReference>
<dbReference type="GO" id="GO:0016405">
    <property type="term" value="F:CoA-ligase activity"/>
    <property type="evidence" value="ECO:0007669"/>
    <property type="project" value="TreeGrafter"/>
</dbReference>
<feature type="domain" description="AMP-dependent synthetase/ligase" evidence="4">
    <location>
        <begin position="61"/>
        <end position="430"/>
    </location>
</feature>
<dbReference type="PANTHER" id="PTHR24096:SF422">
    <property type="entry name" value="BCDNA.GH02901"/>
    <property type="match status" value="1"/>
</dbReference>
<protein>
    <submittedName>
        <fullName evidence="7">AMP-dependent synthetase and ligase domain containing protein</fullName>
    </submittedName>
</protein>
<dbReference type="OrthoDB" id="10253869at2759"/>
<name>A0A7I4Y6M9_HAECO</name>
<evidence type="ECO:0000313" key="6">
    <source>
        <dbReference type="Proteomes" id="UP000025227"/>
    </source>
</evidence>
<dbReference type="GO" id="GO:0005777">
    <property type="term" value="C:peroxisome"/>
    <property type="evidence" value="ECO:0007669"/>
    <property type="project" value="UniProtKB-SubCell"/>
</dbReference>
<comment type="subcellular location">
    <subcellularLocation>
        <location evidence="1">Peroxisome</location>
    </subcellularLocation>
</comment>
<dbReference type="InterPro" id="IPR020845">
    <property type="entry name" value="AMP-binding_CS"/>
</dbReference>
<dbReference type="WBParaSite" id="HCON_00052680-00001">
    <property type="protein sequence ID" value="HCON_00052680-00001"/>
    <property type="gene ID" value="HCON_00052680"/>
</dbReference>
<keyword evidence="6" id="KW-1185">Reference proteome</keyword>
<comment type="similarity">
    <text evidence="2">Belongs to the ATP-dependent AMP-binding enzyme family.</text>
</comment>
<dbReference type="SUPFAM" id="SSF56801">
    <property type="entry name" value="Acetyl-CoA synthetase-like"/>
    <property type="match status" value="1"/>
</dbReference>
<evidence type="ECO:0000259" key="4">
    <source>
        <dbReference type="Pfam" id="PF00501"/>
    </source>
</evidence>
<dbReference type="CDD" id="cd05911">
    <property type="entry name" value="Firefly_Luc_like"/>
    <property type="match status" value="1"/>
</dbReference>
<dbReference type="Gene3D" id="2.30.38.10">
    <property type="entry name" value="Luciferase, Domain 3"/>
    <property type="match status" value="1"/>
</dbReference>
<evidence type="ECO:0000259" key="5">
    <source>
        <dbReference type="Pfam" id="PF13193"/>
    </source>
</evidence>
<dbReference type="InterPro" id="IPR025110">
    <property type="entry name" value="AMP-bd_C"/>
</dbReference>
<dbReference type="Proteomes" id="UP000025227">
    <property type="component" value="Unplaced"/>
</dbReference>
<dbReference type="Pfam" id="PF00501">
    <property type="entry name" value="AMP-binding"/>
    <property type="match status" value="1"/>
</dbReference>